<feature type="non-terminal residue" evidence="1">
    <location>
        <position position="170"/>
    </location>
</feature>
<organism evidence="1">
    <name type="scientific">Spongospora subterranea</name>
    <dbReference type="NCBI Taxonomy" id="70186"/>
    <lineage>
        <taxon>Eukaryota</taxon>
        <taxon>Sar</taxon>
        <taxon>Rhizaria</taxon>
        <taxon>Endomyxa</taxon>
        <taxon>Phytomyxea</taxon>
        <taxon>Plasmodiophorida</taxon>
        <taxon>Plasmodiophoridae</taxon>
        <taxon>Spongospora</taxon>
    </lineage>
</organism>
<protein>
    <submittedName>
        <fullName evidence="1">Uncharacterized protein</fullName>
    </submittedName>
</protein>
<dbReference type="AlphaFoldDB" id="A0A0H5QQ39"/>
<reference evidence="1" key="1">
    <citation type="submission" date="2015-04" db="EMBL/GenBank/DDBJ databases">
        <title>The genome sequence of the plant pathogenic Rhizarian Plasmodiophora brassicae reveals insights in its biotrophic life cycle and the origin of chitin synthesis.</title>
        <authorList>
            <person name="Schwelm A."/>
            <person name="Fogelqvist J."/>
            <person name="Knaust A."/>
            <person name="Julke S."/>
            <person name="Lilja T."/>
            <person name="Dhandapani V."/>
            <person name="Bonilla-Rosso G."/>
            <person name="Karlsson M."/>
            <person name="Shevchenko A."/>
            <person name="Choi S.R."/>
            <person name="Kim H.G."/>
            <person name="Park J.Y."/>
            <person name="Lim Y.P."/>
            <person name="Ludwig-Muller J."/>
            <person name="Dixelius C."/>
        </authorList>
    </citation>
    <scope>NUCLEOTIDE SEQUENCE</scope>
    <source>
        <tissue evidence="1">Potato root galls</tissue>
    </source>
</reference>
<proteinExistence type="predicted"/>
<name>A0A0H5QQ39_9EUKA</name>
<dbReference type="EMBL" id="HACM01003716">
    <property type="protein sequence ID" value="CRZ04158.1"/>
    <property type="molecule type" value="Transcribed_RNA"/>
</dbReference>
<evidence type="ECO:0000313" key="1">
    <source>
        <dbReference type="EMBL" id="CRZ04158.1"/>
    </source>
</evidence>
<accession>A0A0H5QQ39</accession>
<sequence length="170" mass="19385">MDSGLSNAADDDEAEIVISLDIALEIIQNYTKVSVSNNNERQLAIISKFDYIRYIALKQYFTLLQSSKNMVAASKTVSACLFPKKSQNNHSRTIRKWAEYFLIHKELPVHRQGCHVNAKSLIHDEDIVRECRRWLFSQIHDSITAHSFSHWIASQLHVGVGLPSPVVIPR</sequence>